<dbReference type="Pfam" id="PF13450">
    <property type="entry name" value="NAD_binding_8"/>
    <property type="match status" value="1"/>
</dbReference>
<feature type="domain" description="FAD-dependent protein C-terminal" evidence="1">
    <location>
        <begin position="221"/>
        <end position="399"/>
    </location>
</feature>
<dbReference type="InterPro" id="IPR036188">
    <property type="entry name" value="FAD/NAD-bd_sf"/>
</dbReference>
<dbReference type="PANTHER" id="PTHR43106:SF1">
    <property type="entry name" value="DEHYDROGENASE-RELATED"/>
    <property type="match status" value="1"/>
</dbReference>
<dbReference type="SUPFAM" id="SSF51905">
    <property type="entry name" value="FAD/NAD(P)-binding domain"/>
    <property type="match status" value="1"/>
</dbReference>
<dbReference type="Pfam" id="PF21688">
    <property type="entry name" value="FAD-depend_C"/>
    <property type="match status" value="1"/>
</dbReference>
<accession>A0A1F7RAL9</accession>
<dbReference type="InterPro" id="IPR049516">
    <property type="entry name" value="FAD-depend_C"/>
</dbReference>
<dbReference type="InterPro" id="IPR028348">
    <property type="entry name" value="FAD-binding_protein"/>
</dbReference>
<protein>
    <submittedName>
        <fullName evidence="2">FAD-dependent oxidoreductase</fullName>
    </submittedName>
</protein>
<proteinExistence type="predicted"/>
<reference evidence="2 3" key="1">
    <citation type="journal article" date="2016" name="Nat. Commun.">
        <title>Thousands of microbial genomes shed light on interconnected biogeochemical processes in an aquifer system.</title>
        <authorList>
            <person name="Anantharaman K."/>
            <person name="Brown C.T."/>
            <person name="Hug L.A."/>
            <person name="Sharon I."/>
            <person name="Castelle C.J."/>
            <person name="Probst A.J."/>
            <person name="Thomas B.C."/>
            <person name="Singh A."/>
            <person name="Wilkins M.J."/>
            <person name="Karaoz U."/>
            <person name="Brodie E.L."/>
            <person name="Williams K.H."/>
            <person name="Hubbard S.S."/>
            <person name="Banfield J.F."/>
        </authorList>
    </citation>
    <scope>NUCLEOTIDE SEQUENCE [LARGE SCALE GENOMIC DNA]</scope>
</reference>
<dbReference type="Gene3D" id="3.50.50.60">
    <property type="entry name" value="FAD/NAD(P)-binding domain"/>
    <property type="match status" value="2"/>
</dbReference>
<dbReference type="PANTHER" id="PTHR43106">
    <property type="entry name" value="DEHYDROGENASE-RELATED"/>
    <property type="match status" value="1"/>
</dbReference>
<gene>
    <name evidence="2" type="ORF">A2042_03335</name>
</gene>
<evidence type="ECO:0000313" key="3">
    <source>
        <dbReference type="Proteomes" id="UP000178526"/>
    </source>
</evidence>
<name>A0A1F7RAL9_9BACT</name>
<evidence type="ECO:0000313" key="2">
    <source>
        <dbReference type="EMBL" id="OGL38616.1"/>
    </source>
</evidence>
<dbReference type="AlphaFoldDB" id="A0A1F7RAL9"/>
<evidence type="ECO:0000259" key="1">
    <source>
        <dbReference type="Pfam" id="PF21688"/>
    </source>
</evidence>
<dbReference type="Proteomes" id="UP000178526">
    <property type="component" value="Unassembled WGS sequence"/>
</dbReference>
<sequence>MKKKYDCIIIGAGPSGIFAAYKLVENRNLKILLIDRGKDISQRLKQRMSENSLLSGWGGAGAFSDGKLTLSSDIGGFLTSYCSEEMVLNYINTVDEIYLKFGAPRELYGTNMDDLLRLQNNASKYFLKLIPSKIRHLGTDKCRTILKSFERYLRKKIELKFEAEAKELITDKGKIKGVRLKSGEFIEAEFVIVAPGRAGSVWLAEESERIGLPTFQNPVDIGVRVEVPSSVMKEITDIAYESKFIFYSKHFDDKVRTFCMNPYGEVVKEFSNGLTTVNGHSYRNRKTNNTNFAILVSTIFTKPFNEPIFYGSYIASLANFLVDGVIVQRLGDLKAGRRSTLERINRGVVEPTLKDAVPGDLSFVLPYRYLTDIIEMLEAMDNLAPGVNSRHTLLYGVEVKFYSLRQKLSNCLESQIKNLFVIGDGAGVSRGLIQASASGLITGTEILKRVS</sequence>
<organism evidence="2 3">
    <name type="scientific">Candidatus Schekmanbacteria bacterium GWA2_38_11</name>
    <dbReference type="NCBI Taxonomy" id="1817876"/>
    <lineage>
        <taxon>Bacteria</taxon>
        <taxon>Candidatus Schekmaniibacteriota</taxon>
    </lineage>
</organism>
<dbReference type="EMBL" id="MGDB01000143">
    <property type="protein sequence ID" value="OGL38616.1"/>
    <property type="molecule type" value="Genomic_DNA"/>
</dbReference>
<dbReference type="PIRSF" id="PIRSF038984">
    <property type="entry name" value="FAD_binding_protein"/>
    <property type="match status" value="1"/>
</dbReference>
<comment type="caution">
    <text evidence="2">The sequence shown here is derived from an EMBL/GenBank/DDBJ whole genome shotgun (WGS) entry which is preliminary data.</text>
</comment>